<proteinExistence type="predicted"/>
<dbReference type="RefSeq" id="WP_096359986.1">
    <property type="nucleotide sequence ID" value="NZ_AP014879.1"/>
</dbReference>
<feature type="signal peptide" evidence="1">
    <location>
        <begin position="1"/>
        <end position="20"/>
    </location>
</feature>
<evidence type="ECO:0000313" key="3">
    <source>
        <dbReference type="Proteomes" id="UP000243180"/>
    </source>
</evidence>
<reference evidence="2 3" key="1">
    <citation type="submission" date="2015-05" db="EMBL/GenBank/DDBJ databases">
        <title>Complete genome sequence of a sulfur-oxidizing gammaproteobacterium strain HA5.</title>
        <authorList>
            <person name="Miura A."/>
            <person name="Kojima H."/>
            <person name="Fukui M."/>
        </authorList>
    </citation>
    <scope>NUCLEOTIDE SEQUENCE [LARGE SCALE GENOMIC DNA]</scope>
    <source>
        <strain evidence="2 3">HA5</strain>
    </source>
</reference>
<dbReference type="PROSITE" id="PS51257">
    <property type="entry name" value="PROKAR_LIPOPROTEIN"/>
    <property type="match status" value="1"/>
</dbReference>
<gene>
    <name evidence="2" type="ORF">SCL_0772</name>
</gene>
<evidence type="ECO:0000256" key="1">
    <source>
        <dbReference type="SAM" id="SignalP"/>
    </source>
</evidence>
<feature type="chain" id="PRO_5008572327" description="Lipoprotein" evidence="1">
    <location>
        <begin position="21"/>
        <end position="135"/>
    </location>
</feature>
<evidence type="ECO:0008006" key="4">
    <source>
        <dbReference type="Google" id="ProtNLM"/>
    </source>
</evidence>
<dbReference type="KEGG" id="slim:SCL_0772"/>
<dbReference type="Proteomes" id="UP000243180">
    <property type="component" value="Chromosome"/>
</dbReference>
<name>A0A1B4XE74_9GAMM</name>
<dbReference type="InParanoid" id="A0A1B4XE74"/>
<keyword evidence="3" id="KW-1185">Reference proteome</keyword>
<evidence type="ECO:0000313" key="2">
    <source>
        <dbReference type="EMBL" id="BAV33092.1"/>
    </source>
</evidence>
<sequence length="135" mass="15110">MKNSMAYLTLSILILSVSIAGCYGTNKLHEGAELSKEKVAIIKNIPRMPNRTNKEVIIQSVDGRKSGVYDAAVEVLPGKHELEIYCMLRKETFFKTSVYQNVATIQIIVEAGKEYNLDAQIDNQSCLPEMKEAKK</sequence>
<keyword evidence="1" id="KW-0732">Signal</keyword>
<dbReference type="AlphaFoldDB" id="A0A1B4XE74"/>
<protein>
    <recommendedName>
        <fullName evidence="4">Lipoprotein</fullName>
    </recommendedName>
</protein>
<accession>A0A1B4XE74</accession>
<organism evidence="2 3">
    <name type="scientific">Sulfuricaulis limicola</name>
    <dbReference type="NCBI Taxonomy" id="1620215"/>
    <lineage>
        <taxon>Bacteria</taxon>
        <taxon>Pseudomonadati</taxon>
        <taxon>Pseudomonadota</taxon>
        <taxon>Gammaproteobacteria</taxon>
        <taxon>Acidiferrobacterales</taxon>
        <taxon>Acidiferrobacteraceae</taxon>
        <taxon>Sulfuricaulis</taxon>
    </lineage>
</organism>
<dbReference type="EMBL" id="AP014879">
    <property type="protein sequence ID" value="BAV33092.1"/>
    <property type="molecule type" value="Genomic_DNA"/>
</dbReference>